<dbReference type="Proteomes" id="UP001152918">
    <property type="component" value="Chromosome"/>
</dbReference>
<accession>C3K400</accession>
<dbReference type="KEGG" id="pfs:PFLU_5910"/>
<dbReference type="HOGENOM" id="CLU_093407_1_1_6"/>
<dbReference type="EMBL" id="AM181176">
    <property type="protein sequence ID" value="CAY53386.1"/>
    <property type="molecule type" value="Genomic_DNA"/>
</dbReference>
<evidence type="ECO:0000313" key="2">
    <source>
        <dbReference type="EMBL" id="CAI2800040.1"/>
    </source>
</evidence>
<keyword evidence="1" id="KW-0732">Signal</keyword>
<reference evidence="2" key="2">
    <citation type="submission" date="2023-10" db="EMBL/GenBank/DDBJ databases">
        <authorList>
            <person name="Fortmann-Grote C."/>
        </authorList>
    </citation>
    <scope>NUCLEOTIDE SEQUENCE</scope>
    <source>
        <strain evidence="2">SBW25</strain>
    </source>
</reference>
<feature type="signal peptide" evidence="1">
    <location>
        <begin position="1"/>
        <end position="33"/>
    </location>
</feature>
<protein>
    <submittedName>
        <fullName evidence="2 3">Exported protein</fullName>
    </submittedName>
</protein>
<evidence type="ECO:0000313" key="3">
    <source>
        <dbReference type="EMBL" id="CAY53386.1"/>
    </source>
</evidence>
<dbReference type="Pfam" id="PF06551">
    <property type="entry name" value="DUF1120"/>
    <property type="match status" value="1"/>
</dbReference>
<dbReference type="InterPro" id="IPR010546">
    <property type="entry name" value="DUF1120"/>
</dbReference>
<sequence>MHRFITDDRFTMKKMLGVTVGTLCLVASIGAHATNVAELIVRGTIKPVACNLSLAGGGIVDYQTIPAASLSPTQFTSLAAKTVGLSISCGQTPAQFRVALSDLQSASKVTGILGTGFTEAQNYGLGLANSKRTGGYSVTLKNLQSSSGTLSPIMRSSSGAAWQNSDGKVAQSPAQYSWRSGTSVVPASVTSLTGTLEVKAVINRTQDLDLTRDVTLDGRTSLSVDYI</sequence>
<organism evidence="3">
    <name type="scientific">Pseudomonas fluorescens (strain SBW25)</name>
    <dbReference type="NCBI Taxonomy" id="216595"/>
    <lineage>
        <taxon>Bacteria</taxon>
        <taxon>Pseudomonadati</taxon>
        <taxon>Pseudomonadota</taxon>
        <taxon>Gammaproteobacteria</taxon>
        <taxon>Pseudomonadales</taxon>
        <taxon>Pseudomonadaceae</taxon>
        <taxon>Pseudomonas</taxon>
    </lineage>
</organism>
<gene>
    <name evidence="3" type="ordered locus">PFLU_5910</name>
</gene>
<reference evidence="3" key="1">
    <citation type="journal article" date="2009" name="Genome Biol.">
        <title>Genomic and genetic analyses of diversity and plant interactions of Pseudomonas fluorescens.</title>
        <authorList>
            <person name="Silby M.W."/>
            <person name="Cerdeno-Tarraga A.M."/>
            <person name="Vernikos G.S."/>
            <person name="Giddens S.R."/>
            <person name="Jackson R.W."/>
            <person name="Preston G.M."/>
            <person name="Zhang X.X."/>
            <person name="Moon C.D."/>
            <person name="Gehrig S.M."/>
            <person name="Godfrey S.A."/>
            <person name="Knight C.G."/>
            <person name="Malone J.G."/>
            <person name="Robinson Z."/>
            <person name="Spiers A.J."/>
            <person name="Harris S."/>
            <person name="Challis G.L."/>
            <person name="Yaxley A.M."/>
            <person name="Harris D."/>
            <person name="Seeger K."/>
            <person name="Murphy L."/>
            <person name="Rutter S."/>
            <person name="Squares R."/>
            <person name="Quail M.A."/>
            <person name="Saunders E."/>
            <person name="Mavromatis K."/>
            <person name="Brettin T.S."/>
            <person name="Bentley S.D."/>
            <person name="Hothersall J."/>
            <person name="Stephens E."/>
            <person name="Thomas C.M."/>
            <person name="Parkhill J."/>
            <person name="Levy S.B."/>
            <person name="Rainey P.B."/>
            <person name="Thomson N.R."/>
        </authorList>
    </citation>
    <scope>NUCLEOTIDE SEQUENCE [LARGE SCALE GENOMIC DNA]</scope>
    <source>
        <strain evidence="3">SBW25</strain>
    </source>
</reference>
<dbReference type="EMBL" id="OV986001">
    <property type="protein sequence ID" value="CAI2800040.1"/>
    <property type="molecule type" value="Genomic_DNA"/>
</dbReference>
<proteinExistence type="predicted"/>
<name>C3K400_PSEFS</name>
<evidence type="ECO:0000256" key="1">
    <source>
        <dbReference type="SAM" id="SignalP"/>
    </source>
</evidence>
<feature type="chain" id="PRO_5041156662" evidence="1">
    <location>
        <begin position="34"/>
        <end position="227"/>
    </location>
</feature>
<dbReference type="AlphaFoldDB" id="C3K400"/>